<comment type="caution">
    <text evidence="2">The sequence shown here is derived from an EMBL/GenBank/DDBJ whole genome shotgun (WGS) entry which is preliminary data.</text>
</comment>
<accession>A0AA40DUG9</accession>
<dbReference type="EMBL" id="JAUIRO010000004">
    <property type="protein sequence ID" value="KAK0716824.1"/>
    <property type="molecule type" value="Genomic_DNA"/>
</dbReference>
<gene>
    <name evidence="2" type="ORF">B0T26DRAFT_675244</name>
</gene>
<reference evidence="2" key="1">
    <citation type="submission" date="2023-06" db="EMBL/GenBank/DDBJ databases">
        <title>Genome-scale phylogeny and comparative genomics of the fungal order Sordariales.</title>
        <authorList>
            <consortium name="Lawrence Berkeley National Laboratory"/>
            <person name="Hensen N."/>
            <person name="Bonometti L."/>
            <person name="Westerberg I."/>
            <person name="Brannstrom I.O."/>
            <person name="Guillou S."/>
            <person name="Cros-Aarteil S."/>
            <person name="Calhoun S."/>
            <person name="Haridas S."/>
            <person name="Kuo A."/>
            <person name="Mondo S."/>
            <person name="Pangilinan J."/>
            <person name="Riley R."/>
            <person name="LaButti K."/>
            <person name="Andreopoulos B."/>
            <person name="Lipzen A."/>
            <person name="Chen C."/>
            <person name="Yanf M."/>
            <person name="Daum C."/>
            <person name="Ng V."/>
            <person name="Clum A."/>
            <person name="Steindorff A."/>
            <person name="Ohm R."/>
            <person name="Martin F."/>
            <person name="Silar P."/>
            <person name="Natvig D."/>
            <person name="Lalanne C."/>
            <person name="Gautier V."/>
            <person name="Ament-velasquez S.L."/>
            <person name="Kruys A."/>
            <person name="Hutchinson M.I."/>
            <person name="Powell A.J."/>
            <person name="Barry K."/>
            <person name="Miller A.N."/>
            <person name="Grigoriev I.V."/>
            <person name="Debuchy R."/>
            <person name="Gladieux P."/>
            <person name="Thoren M.H."/>
            <person name="Johannesson H."/>
        </authorList>
    </citation>
    <scope>NUCLEOTIDE SEQUENCE</scope>
    <source>
        <strain evidence="2">SMH2392-1A</strain>
    </source>
</reference>
<dbReference type="Proteomes" id="UP001172101">
    <property type="component" value="Unassembled WGS sequence"/>
</dbReference>
<evidence type="ECO:0000313" key="3">
    <source>
        <dbReference type="Proteomes" id="UP001172101"/>
    </source>
</evidence>
<dbReference type="AlphaFoldDB" id="A0AA40DUG9"/>
<dbReference type="GeneID" id="85323075"/>
<protein>
    <submittedName>
        <fullName evidence="2">Uncharacterized protein</fullName>
    </submittedName>
</protein>
<proteinExistence type="predicted"/>
<evidence type="ECO:0000256" key="1">
    <source>
        <dbReference type="SAM" id="MobiDB-lite"/>
    </source>
</evidence>
<dbReference type="RefSeq" id="XP_060295617.1">
    <property type="nucleotide sequence ID" value="XM_060439805.1"/>
</dbReference>
<organism evidence="2 3">
    <name type="scientific">Lasiosphaeria miniovina</name>
    <dbReference type="NCBI Taxonomy" id="1954250"/>
    <lineage>
        <taxon>Eukaryota</taxon>
        <taxon>Fungi</taxon>
        <taxon>Dikarya</taxon>
        <taxon>Ascomycota</taxon>
        <taxon>Pezizomycotina</taxon>
        <taxon>Sordariomycetes</taxon>
        <taxon>Sordariomycetidae</taxon>
        <taxon>Sordariales</taxon>
        <taxon>Lasiosphaeriaceae</taxon>
        <taxon>Lasiosphaeria</taxon>
    </lineage>
</organism>
<feature type="region of interest" description="Disordered" evidence="1">
    <location>
        <begin position="317"/>
        <end position="338"/>
    </location>
</feature>
<evidence type="ECO:0000313" key="2">
    <source>
        <dbReference type="EMBL" id="KAK0716824.1"/>
    </source>
</evidence>
<keyword evidence="3" id="KW-1185">Reference proteome</keyword>
<feature type="compositionally biased region" description="Acidic residues" evidence="1">
    <location>
        <begin position="317"/>
        <end position="336"/>
    </location>
</feature>
<sequence length="357" mass="40062">MEAQFNIAPYFKSLKAIQLARSVYQKLSGATASLRVTDHPLHDARWIPNAILSSAAVELDLPRAYRFACIAFFESGYDLDPTEFTEVIAISSRNSLYVSQVLLGDPFFGGDMNEVRHVMENVGKTGVVMMVAPLAPRVRAAELNRWKQVSHVRFNLKRENCFQATFLHLSFTDFEMPFDIGQRGSIDRAIHVRVVETVISVYDRGDWVADLDVLILYQPTLYGNRFIRRLDQSTRPKSLTSPDPACWIGTNPLAHLRPQPLTSIDNWEELLNLPEDMGLCYVGVVRAHDNWIARLATACVAAQRGFRTVILPTTDEVNDEFGDDDSDTSGDSDDSLDSTKTVIDDDVFSASPHIFIC</sequence>
<name>A0AA40DUG9_9PEZI</name>